<name>A0A6C0DMU2_9ZZZZ</name>
<dbReference type="EMBL" id="MN739632">
    <property type="protein sequence ID" value="QHT17179.1"/>
    <property type="molecule type" value="Genomic_DNA"/>
</dbReference>
<protein>
    <submittedName>
        <fullName evidence="2">Uncharacterized protein</fullName>
    </submittedName>
</protein>
<evidence type="ECO:0000256" key="1">
    <source>
        <dbReference type="SAM" id="MobiDB-lite"/>
    </source>
</evidence>
<evidence type="ECO:0000313" key="2">
    <source>
        <dbReference type="EMBL" id="QHT17179.1"/>
    </source>
</evidence>
<feature type="region of interest" description="Disordered" evidence="1">
    <location>
        <begin position="1"/>
        <end position="57"/>
    </location>
</feature>
<feature type="compositionally biased region" description="Polar residues" evidence="1">
    <location>
        <begin position="39"/>
        <end position="57"/>
    </location>
</feature>
<sequence length="259" mass="28814">MELRPRKKNTNANTPIPLKRISTTKKSVNKKVNTKKNNATSLTASEGTGQGTDSTNAINNNASGLTAGGGSGTINTPINKINFNDYGIDDSESDSDNDVDNSDSDADTTNDEKNKKVILGVRVMPTANKNSKGYMVNGIQFFTKYNDLPYSNIDSVNLWLDNFFKYIKKQGFTVKKNDENDETDEIIKEHDDITYFVIDPIKYNDVIDKKAYISTKNSGKTTVKANDKPVRTIKNGILLGGRKKSKTRKNRKTLKNKKN</sequence>
<accession>A0A6C0DMU2</accession>
<proteinExistence type="predicted"/>
<feature type="compositionally biased region" description="Acidic residues" evidence="1">
    <location>
        <begin position="87"/>
        <end position="109"/>
    </location>
</feature>
<reference evidence="2" key="1">
    <citation type="journal article" date="2020" name="Nature">
        <title>Giant virus diversity and host interactions through global metagenomics.</title>
        <authorList>
            <person name="Schulz F."/>
            <person name="Roux S."/>
            <person name="Paez-Espino D."/>
            <person name="Jungbluth S."/>
            <person name="Walsh D.A."/>
            <person name="Denef V.J."/>
            <person name="McMahon K.D."/>
            <person name="Konstantinidis K.T."/>
            <person name="Eloe-Fadrosh E.A."/>
            <person name="Kyrpides N.C."/>
            <person name="Woyke T."/>
        </authorList>
    </citation>
    <scope>NUCLEOTIDE SEQUENCE</scope>
    <source>
        <strain evidence="2">GVMAG-M-3300023174-24</strain>
    </source>
</reference>
<organism evidence="2">
    <name type="scientific">viral metagenome</name>
    <dbReference type="NCBI Taxonomy" id="1070528"/>
    <lineage>
        <taxon>unclassified sequences</taxon>
        <taxon>metagenomes</taxon>
        <taxon>organismal metagenomes</taxon>
    </lineage>
</organism>
<feature type="region of interest" description="Disordered" evidence="1">
    <location>
        <begin position="85"/>
        <end position="113"/>
    </location>
</feature>
<dbReference type="AlphaFoldDB" id="A0A6C0DMU2"/>